<evidence type="ECO:0000256" key="9">
    <source>
        <dbReference type="SAM" id="Phobius"/>
    </source>
</evidence>
<dbReference type="EMBL" id="OV170228">
    <property type="protein sequence ID" value="CAH0729575.1"/>
    <property type="molecule type" value="Genomic_DNA"/>
</dbReference>
<name>A0A8J9VMT0_9NEOP</name>
<keyword evidence="7 9" id="KW-0472">Membrane</keyword>
<keyword evidence="6 9" id="KW-1133">Transmembrane helix</keyword>
<evidence type="ECO:0000256" key="1">
    <source>
        <dbReference type="ARBA" id="ARBA00004141"/>
    </source>
</evidence>
<keyword evidence="5" id="KW-0106">Calcium</keyword>
<evidence type="ECO:0000256" key="6">
    <source>
        <dbReference type="ARBA" id="ARBA00022989"/>
    </source>
</evidence>
<accession>A0A8J9VMT0</accession>
<dbReference type="GO" id="GO:0030672">
    <property type="term" value="C:synaptic vesicle membrane"/>
    <property type="evidence" value="ECO:0007669"/>
    <property type="project" value="TreeGrafter"/>
</dbReference>
<evidence type="ECO:0000256" key="8">
    <source>
        <dbReference type="SAM" id="Coils"/>
    </source>
</evidence>
<feature type="coiled-coil region" evidence="8">
    <location>
        <begin position="576"/>
        <end position="603"/>
    </location>
</feature>
<evidence type="ECO:0000256" key="7">
    <source>
        <dbReference type="ARBA" id="ARBA00023136"/>
    </source>
</evidence>
<feature type="transmembrane region" description="Helical" evidence="9">
    <location>
        <begin position="531"/>
        <end position="561"/>
    </location>
</feature>
<feature type="transmembrane region" description="Helical" evidence="9">
    <location>
        <begin position="624"/>
        <end position="654"/>
    </location>
</feature>
<gene>
    <name evidence="11" type="ORF">BINO364_LOCUS14642</name>
</gene>
<keyword evidence="12" id="KW-1185">Reference proteome</keyword>
<dbReference type="InterPro" id="IPR000008">
    <property type="entry name" value="C2_dom"/>
</dbReference>
<keyword evidence="8" id="KW-0175">Coiled coil</keyword>
<feature type="domain" description="C2" evidence="10">
    <location>
        <begin position="359"/>
        <end position="446"/>
    </location>
</feature>
<keyword evidence="2 9" id="KW-0812">Transmembrane</keyword>
<evidence type="ECO:0000313" key="12">
    <source>
        <dbReference type="Proteomes" id="UP000838878"/>
    </source>
</evidence>
<dbReference type="Pfam" id="PF00168">
    <property type="entry name" value="C2"/>
    <property type="match status" value="2"/>
</dbReference>
<dbReference type="Proteomes" id="UP000838878">
    <property type="component" value="Chromosome 8"/>
</dbReference>
<dbReference type="SMART" id="SM00239">
    <property type="entry name" value="C2"/>
    <property type="match status" value="2"/>
</dbReference>
<dbReference type="Gene3D" id="2.60.40.150">
    <property type="entry name" value="C2 domain"/>
    <property type="match status" value="2"/>
</dbReference>
<sequence length="706" mass="82327">MEIETGTVGSITKKHFAKLHERIQSKYEEMQKKLEKSKSIDMLLDADEDFLLQDRKKCTSVSDLRSIHEQDNSIHKNQNGNFMETIVYFDKQKDAVSSDIVYNHIDIIDSECVSLASDIKCDEEIDTLEENVFFKNNYLNTSLESLNDVTKESDEFSDPITPPPRSIRDKINSKLKQRKESRKRFKEYFSINSNRYLAKTPKKNKIATVTVVLVELKGLEDSDEDKQRILSFRFKLGSEKRKSKLIRSSQAHTKFQELFSFNLYDEDYILEASLWDRDIFIGSCRLNLLDLKKEKTYQIRQKLEGEFKNIECFLLLTISGTTMNTVFDITECEEEESRHMMQKKYAWFRVTDQFSNVGVLTVTVYGAKGLSGQDCYCVLNLNNERIQTQTDWRTNEPNWMKIITLKVTDITSILEVVIYDEKKSEEVGRIAIPLLKIKPGKKWFALKDSTLKEKAKGNNARILLEMYITWNLIKAAVRVINPKEVNYLQTEEKLTRHAFAKNLSRAKAITMWIMDAFKILKSCFEWESKKLNLLALFIWIVFCLIAKLWMLPLLLLIPFYWYRPKITMEIDSADSKTEKEDKNVSLRQKIQSLQEMVQSIQNVIGALASTGESVKNLFNFTVPFVSYLAIFFIVTIAFVMYLIPFNYICLIWGVHKYMRKFIRPNHIPNNEILDLLSRIPDDETVMECEELPLGDISEDDELTLAN</sequence>
<dbReference type="OrthoDB" id="5973539at2759"/>
<evidence type="ECO:0000259" key="10">
    <source>
        <dbReference type="SMART" id="SM00239"/>
    </source>
</evidence>
<dbReference type="SUPFAM" id="SSF49562">
    <property type="entry name" value="C2 domain (Calcium/lipid-binding domain, CaLB)"/>
    <property type="match status" value="2"/>
</dbReference>
<dbReference type="PANTHER" id="PTHR45911">
    <property type="entry name" value="C2 DOMAIN-CONTAINING PROTEIN"/>
    <property type="match status" value="1"/>
</dbReference>
<dbReference type="GO" id="GO:0005509">
    <property type="term" value="F:calcium ion binding"/>
    <property type="evidence" value="ECO:0007669"/>
    <property type="project" value="TreeGrafter"/>
</dbReference>
<evidence type="ECO:0000256" key="3">
    <source>
        <dbReference type="ARBA" id="ARBA00022723"/>
    </source>
</evidence>
<dbReference type="PANTHER" id="PTHR45911:SF4">
    <property type="entry name" value="MULTIPLE C2 AND TRANSMEMBRANE DOMAIN-CONTAINING PROTEIN"/>
    <property type="match status" value="1"/>
</dbReference>
<dbReference type="GO" id="GO:0046928">
    <property type="term" value="P:regulation of neurotransmitter secretion"/>
    <property type="evidence" value="ECO:0007669"/>
    <property type="project" value="TreeGrafter"/>
</dbReference>
<reference evidence="11" key="1">
    <citation type="submission" date="2021-12" db="EMBL/GenBank/DDBJ databases">
        <authorList>
            <person name="Martin H S."/>
        </authorList>
    </citation>
    <scope>NUCLEOTIDE SEQUENCE</scope>
</reference>
<proteinExistence type="predicted"/>
<protein>
    <recommendedName>
        <fullName evidence="10">C2 domain-containing protein</fullName>
    </recommendedName>
</protein>
<keyword evidence="3" id="KW-0479">Metal-binding</keyword>
<dbReference type="Pfam" id="PF08372">
    <property type="entry name" value="PRT_C"/>
    <property type="match status" value="1"/>
</dbReference>
<organism evidence="11 12">
    <name type="scientific">Brenthis ino</name>
    <name type="common">lesser marbled fritillary</name>
    <dbReference type="NCBI Taxonomy" id="405034"/>
    <lineage>
        <taxon>Eukaryota</taxon>
        <taxon>Metazoa</taxon>
        <taxon>Ecdysozoa</taxon>
        <taxon>Arthropoda</taxon>
        <taxon>Hexapoda</taxon>
        <taxon>Insecta</taxon>
        <taxon>Pterygota</taxon>
        <taxon>Neoptera</taxon>
        <taxon>Endopterygota</taxon>
        <taxon>Lepidoptera</taxon>
        <taxon>Glossata</taxon>
        <taxon>Ditrysia</taxon>
        <taxon>Papilionoidea</taxon>
        <taxon>Nymphalidae</taxon>
        <taxon>Heliconiinae</taxon>
        <taxon>Argynnini</taxon>
        <taxon>Brenthis</taxon>
    </lineage>
</organism>
<feature type="non-terminal residue" evidence="11">
    <location>
        <position position="706"/>
    </location>
</feature>
<evidence type="ECO:0000256" key="2">
    <source>
        <dbReference type="ARBA" id="ARBA00022692"/>
    </source>
</evidence>
<evidence type="ECO:0000256" key="4">
    <source>
        <dbReference type="ARBA" id="ARBA00022737"/>
    </source>
</evidence>
<evidence type="ECO:0000256" key="5">
    <source>
        <dbReference type="ARBA" id="ARBA00022837"/>
    </source>
</evidence>
<dbReference type="AlphaFoldDB" id="A0A8J9VMT0"/>
<dbReference type="InterPro" id="IPR013583">
    <property type="entry name" value="MCTP_C"/>
</dbReference>
<dbReference type="InterPro" id="IPR035892">
    <property type="entry name" value="C2_domain_sf"/>
</dbReference>
<keyword evidence="4" id="KW-0677">Repeat</keyword>
<comment type="subcellular location">
    <subcellularLocation>
        <location evidence="1">Membrane</location>
        <topology evidence="1">Multi-pass membrane protein</topology>
    </subcellularLocation>
</comment>
<feature type="domain" description="C2" evidence="10">
    <location>
        <begin position="208"/>
        <end position="300"/>
    </location>
</feature>
<evidence type="ECO:0000313" key="11">
    <source>
        <dbReference type="EMBL" id="CAH0729575.1"/>
    </source>
</evidence>